<dbReference type="RefSeq" id="WP_100194712.1">
    <property type="nucleotide sequence ID" value="NZ_CAHPQT010000030.1"/>
</dbReference>
<protein>
    <submittedName>
        <fullName evidence="1">Uncharacterized protein</fullName>
    </submittedName>
</protein>
<comment type="caution">
    <text evidence="1">The sequence shown here is derived from an EMBL/GenBank/DDBJ whole genome shotgun (WGS) entry which is preliminary data.</text>
</comment>
<evidence type="ECO:0000313" key="2">
    <source>
        <dbReference type="EMBL" id="CAC9195259.1"/>
    </source>
</evidence>
<accession>A0A9N8CRU7</accession>
<dbReference type="Proteomes" id="UP000837205">
    <property type="component" value="Unassembled WGS sequence"/>
</dbReference>
<dbReference type="Proteomes" id="UP000834503">
    <property type="component" value="Unassembled WGS sequence"/>
</dbReference>
<sequence>MKDEDLDRCPRCKEDMWAGNDLCRNCQREDELEEWPGGDGNPFCNNNSQDDLSPPDEFTCSECGFVTDDPEGRHYCCEDNSNE</sequence>
<proteinExistence type="predicted"/>
<keyword evidence="4" id="KW-1185">Reference proteome</keyword>
<name>A0A9N8CRU7_9ENTR</name>
<evidence type="ECO:0000313" key="1">
    <source>
        <dbReference type="EMBL" id="CAB5543554.1"/>
    </source>
</evidence>
<dbReference type="AlphaFoldDB" id="A0A9N8CRU7"/>
<dbReference type="EMBL" id="CAHPQX010000008">
    <property type="protein sequence ID" value="CAB5543554.1"/>
    <property type="molecule type" value="Genomic_DNA"/>
</dbReference>
<evidence type="ECO:0000313" key="3">
    <source>
        <dbReference type="Proteomes" id="UP000834503"/>
    </source>
</evidence>
<organism evidence="1 3">
    <name type="scientific">Citrobacter werkmanii</name>
    <dbReference type="NCBI Taxonomy" id="67827"/>
    <lineage>
        <taxon>Bacteria</taxon>
        <taxon>Pseudomonadati</taxon>
        <taxon>Pseudomonadota</taxon>
        <taxon>Gammaproteobacteria</taxon>
        <taxon>Enterobacterales</taxon>
        <taxon>Enterobacteriaceae</taxon>
        <taxon>Citrobacter</taxon>
        <taxon>Citrobacter freundii complex</taxon>
    </lineage>
</organism>
<dbReference type="EMBL" id="CAIIUA010000001">
    <property type="protein sequence ID" value="CAC9195259.1"/>
    <property type="molecule type" value="Genomic_DNA"/>
</dbReference>
<gene>
    <name evidence="1" type="ORF">GHA_02039</name>
    <name evidence="2" type="ORF">TML_02045</name>
</gene>
<reference evidence="1" key="1">
    <citation type="submission" date="2020-05" db="EMBL/GenBank/DDBJ databases">
        <authorList>
            <person name="Delgado-Blas J."/>
        </authorList>
    </citation>
    <scope>NUCLEOTIDE SEQUENCE</scope>
    <source>
        <strain evidence="1">BB1459</strain>
        <strain evidence="2">BB1480</strain>
    </source>
</reference>
<evidence type="ECO:0000313" key="4">
    <source>
        <dbReference type="Proteomes" id="UP000837205"/>
    </source>
</evidence>